<gene>
    <name evidence="5" type="ORF">HPS55_13770</name>
</gene>
<evidence type="ECO:0000256" key="1">
    <source>
        <dbReference type="ARBA" id="ARBA00023015"/>
    </source>
</evidence>
<dbReference type="EMBL" id="JABKKE010000043">
    <property type="protein sequence ID" value="NPE15372.1"/>
    <property type="molecule type" value="Genomic_DNA"/>
</dbReference>
<evidence type="ECO:0000313" key="6">
    <source>
        <dbReference type="Proteomes" id="UP001193734"/>
    </source>
</evidence>
<dbReference type="PROSITE" id="PS01124">
    <property type="entry name" value="HTH_ARAC_FAMILY_2"/>
    <property type="match status" value="1"/>
</dbReference>
<name>A0ABX2AX56_9BACT</name>
<dbReference type="PANTHER" id="PTHR43280:SF2">
    <property type="entry name" value="HTH-TYPE TRANSCRIPTIONAL REGULATOR EXSA"/>
    <property type="match status" value="1"/>
</dbReference>
<dbReference type="GeneID" id="82158836"/>
<organism evidence="5 6">
    <name type="scientific">Xylanibacter rodentium</name>
    <dbReference type="NCBI Taxonomy" id="2736289"/>
    <lineage>
        <taxon>Bacteria</taxon>
        <taxon>Pseudomonadati</taxon>
        <taxon>Bacteroidota</taxon>
        <taxon>Bacteroidia</taxon>
        <taxon>Bacteroidales</taxon>
        <taxon>Prevotellaceae</taxon>
        <taxon>Xylanibacter</taxon>
    </lineage>
</organism>
<sequence>METTTLTSLLRQTAAENPEKAAIMDTIADTVETLVRRRYSVRRMVSELEPLAQDREVMRLVVEAFKSHVPQPALTLRDYRPCMVLIACSPENFAFRYLCNDLVAVYERKYMTAELMFFCDLLCRMRGRFYLNCVINRVCDYFFRARRDTLRHQPTPLKESEMQYAESRMKELEKAVFRLKVKMYKWRTFTAEELADMCGMSHSHFRSLFEKYYGCPPADWLRRERMERIRTDMSYRPELTVGEIAERNDFPSASNFSDFCRRQFDRSPQELKAEGEEEWRERRLEWWNGDRR</sequence>
<dbReference type="Proteomes" id="UP001193734">
    <property type="component" value="Unassembled WGS sequence"/>
</dbReference>
<dbReference type="PANTHER" id="PTHR43280">
    <property type="entry name" value="ARAC-FAMILY TRANSCRIPTIONAL REGULATOR"/>
    <property type="match status" value="1"/>
</dbReference>
<dbReference type="Gene3D" id="1.10.10.60">
    <property type="entry name" value="Homeodomain-like"/>
    <property type="match status" value="1"/>
</dbReference>
<keyword evidence="3" id="KW-0804">Transcription</keyword>
<accession>A0ABX2AX56</accession>
<evidence type="ECO:0000256" key="2">
    <source>
        <dbReference type="ARBA" id="ARBA00023125"/>
    </source>
</evidence>
<reference evidence="5 6" key="1">
    <citation type="submission" date="2020-05" db="EMBL/GenBank/DDBJ databases">
        <title>Distinct polysaccharide utilization as determinants for interspecies competition between intestinal Prevotella spp.</title>
        <authorList>
            <person name="Galvez E.J.C."/>
            <person name="Iljazovic A."/>
            <person name="Strowig T."/>
        </authorList>
    </citation>
    <scope>NUCLEOTIDE SEQUENCE [LARGE SCALE GENOMIC DNA]</scope>
    <source>
        <strain evidence="5 6">PROD</strain>
    </source>
</reference>
<keyword evidence="2" id="KW-0238">DNA-binding</keyword>
<feature type="domain" description="HTH araC/xylS-type" evidence="4">
    <location>
        <begin position="173"/>
        <end position="274"/>
    </location>
</feature>
<keyword evidence="1" id="KW-0805">Transcription regulation</keyword>
<evidence type="ECO:0000259" key="4">
    <source>
        <dbReference type="PROSITE" id="PS01124"/>
    </source>
</evidence>
<dbReference type="SUPFAM" id="SSF46689">
    <property type="entry name" value="Homeodomain-like"/>
    <property type="match status" value="1"/>
</dbReference>
<protein>
    <submittedName>
        <fullName evidence="5">Helix-turn-helix transcriptional regulator</fullName>
    </submittedName>
</protein>
<dbReference type="InterPro" id="IPR018060">
    <property type="entry name" value="HTH_AraC"/>
</dbReference>
<dbReference type="SMART" id="SM00342">
    <property type="entry name" value="HTH_ARAC"/>
    <property type="match status" value="1"/>
</dbReference>
<dbReference type="RefSeq" id="WP_172325064.1">
    <property type="nucleotide sequence ID" value="NZ_CASGKG010000061.1"/>
</dbReference>
<evidence type="ECO:0000256" key="3">
    <source>
        <dbReference type="ARBA" id="ARBA00023163"/>
    </source>
</evidence>
<comment type="caution">
    <text evidence="5">The sequence shown here is derived from an EMBL/GenBank/DDBJ whole genome shotgun (WGS) entry which is preliminary data.</text>
</comment>
<dbReference type="InterPro" id="IPR009057">
    <property type="entry name" value="Homeodomain-like_sf"/>
</dbReference>
<dbReference type="Pfam" id="PF12833">
    <property type="entry name" value="HTH_18"/>
    <property type="match status" value="1"/>
</dbReference>
<proteinExistence type="predicted"/>
<evidence type="ECO:0000313" key="5">
    <source>
        <dbReference type="EMBL" id="NPE15372.1"/>
    </source>
</evidence>
<keyword evidence="6" id="KW-1185">Reference proteome</keyword>